<dbReference type="InterPro" id="IPR008271">
    <property type="entry name" value="Ser/Thr_kinase_AS"/>
</dbReference>
<organism evidence="9">
    <name type="scientific">Soboliphyme baturini</name>
    <dbReference type="NCBI Taxonomy" id="241478"/>
    <lineage>
        <taxon>Eukaryota</taxon>
        <taxon>Metazoa</taxon>
        <taxon>Ecdysozoa</taxon>
        <taxon>Nematoda</taxon>
        <taxon>Enoplea</taxon>
        <taxon>Dorylaimia</taxon>
        <taxon>Dioctophymatida</taxon>
        <taxon>Dioctophymatoidea</taxon>
        <taxon>Soboliphymatidae</taxon>
        <taxon>Soboliphyme</taxon>
    </lineage>
</organism>
<protein>
    <recommendedName>
        <fullName evidence="1">non-specific serine/threonine protein kinase</fullName>
        <ecNumber evidence="1">2.7.11.1</ecNumber>
    </recommendedName>
</protein>
<evidence type="ECO:0000256" key="1">
    <source>
        <dbReference type="ARBA" id="ARBA00012513"/>
    </source>
</evidence>
<keyword evidence="8" id="KW-1185">Reference proteome</keyword>
<evidence type="ECO:0000259" key="6">
    <source>
        <dbReference type="PROSITE" id="PS50011"/>
    </source>
</evidence>
<proteinExistence type="inferred from homology"/>
<dbReference type="Proteomes" id="UP000270296">
    <property type="component" value="Unassembled WGS sequence"/>
</dbReference>
<dbReference type="PROSITE" id="PS00107">
    <property type="entry name" value="PROTEIN_KINASE_ATP"/>
    <property type="match status" value="1"/>
</dbReference>
<dbReference type="PROSITE" id="PS50011">
    <property type="entry name" value="PROTEIN_KINASE_DOM"/>
    <property type="match status" value="1"/>
</dbReference>
<evidence type="ECO:0000256" key="5">
    <source>
        <dbReference type="RuleBase" id="RU000304"/>
    </source>
</evidence>
<dbReference type="InterPro" id="IPR000719">
    <property type="entry name" value="Prot_kinase_dom"/>
</dbReference>
<evidence type="ECO:0000256" key="2">
    <source>
        <dbReference type="ARBA" id="ARBA00022741"/>
    </source>
</evidence>
<dbReference type="Gene3D" id="1.10.510.10">
    <property type="entry name" value="Transferase(Phosphotransferase) domain 1"/>
    <property type="match status" value="1"/>
</dbReference>
<reference evidence="9" key="1">
    <citation type="submission" date="2016-06" db="UniProtKB">
        <authorList>
            <consortium name="WormBaseParasite"/>
        </authorList>
    </citation>
    <scope>IDENTIFICATION</scope>
</reference>
<keyword evidence="5" id="KW-0808">Transferase</keyword>
<keyword evidence="5" id="KW-0723">Serine/threonine-protein kinase</keyword>
<keyword evidence="3 4" id="KW-0067">ATP-binding</keyword>
<dbReference type="InterPro" id="IPR011009">
    <property type="entry name" value="Kinase-like_dom_sf"/>
</dbReference>
<dbReference type="EC" id="2.7.11.1" evidence="1"/>
<accession>A0A183IHX4</accession>
<dbReference type="PANTHER" id="PTHR11909">
    <property type="entry name" value="CASEIN KINASE-RELATED"/>
    <property type="match status" value="1"/>
</dbReference>
<dbReference type="WBParaSite" id="SBAD_0000337001-mRNA-1">
    <property type="protein sequence ID" value="SBAD_0000337001-mRNA-1"/>
    <property type="gene ID" value="SBAD_0000337001"/>
</dbReference>
<dbReference type="AlphaFoldDB" id="A0A183IHX4"/>
<dbReference type="OrthoDB" id="5979581at2759"/>
<keyword evidence="5" id="KW-0418">Kinase</keyword>
<dbReference type="InterPro" id="IPR050235">
    <property type="entry name" value="CK1_Ser-Thr_kinase"/>
</dbReference>
<evidence type="ECO:0000313" key="8">
    <source>
        <dbReference type="Proteomes" id="UP000270296"/>
    </source>
</evidence>
<comment type="similarity">
    <text evidence="5">Belongs to the protein kinase superfamily.</text>
</comment>
<sequence>MVIKERWEVLDAIGKGSFGKIFRGYDIQMGWPVAIKTEKVDCSLPQLEPETYILRALQGGQHIAKFLGCGNIGNVNFLVMQHLGQSLHTLRYFMPRRRFTRSTTLRLGIQMLEAVQMMHDHGFLHRDIKPANFVLGSAEDRLHRLVYIIDFGLSRAYADLTSSRLRRPRQYCRFKGTIRYASVGSLHFEDTSRRDDLWSLFYVMLEMLVARLPWHSENQIIKIVAMKKTTDYEYLLGENQPEMLHFLNHLQSLNYYARPDYDMLYSIFTDGLRADNVHKDDPFDWEIYHN</sequence>
<dbReference type="EMBL" id="UZAM01007629">
    <property type="protein sequence ID" value="VDP00415.1"/>
    <property type="molecule type" value="Genomic_DNA"/>
</dbReference>
<evidence type="ECO:0000256" key="4">
    <source>
        <dbReference type="PROSITE-ProRule" id="PRU10141"/>
    </source>
</evidence>
<reference evidence="7 8" key="2">
    <citation type="submission" date="2018-11" db="EMBL/GenBank/DDBJ databases">
        <authorList>
            <consortium name="Pathogen Informatics"/>
        </authorList>
    </citation>
    <scope>NUCLEOTIDE SEQUENCE [LARGE SCALE GENOMIC DNA]</scope>
</reference>
<dbReference type="InterPro" id="IPR017441">
    <property type="entry name" value="Protein_kinase_ATP_BS"/>
</dbReference>
<dbReference type="GO" id="GO:0004674">
    <property type="term" value="F:protein serine/threonine kinase activity"/>
    <property type="evidence" value="ECO:0007669"/>
    <property type="project" value="UniProtKB-KW"/>
</dbReference>
<dbReference type="SMART" id="SM00220">
    <property type="entry name" value="S_TKc"/>
    <property type="match status" value="1"/>
</dbReference>
<dbReference type="GO" id="GO:0005524">
    <property type="term" value="F:ATP binding"/>
    <property type="evidence" value="ECO:0007669"/>
    <property type="project" value="UniProtKB-UniRule"/>
</dbReference>
<dbReference type="SUPFAM" id="SSF56112">
    <property type="entry name" value="Protein kinase-like (PK-like)"/>
    <property type="match status" value="1"/>
</dbReference>
<evidence type="ECO:0000313" key="7">
    <source>
        <dbReference type="EMBL" id="VDP00415.1"/>
    </source>
</evidence>
<dbReference type="PROSITE" id="PS00108">
    <property type="entry name" value="PROTEIN_KINASE_ST"/>
    <property type="match status" value="1"/>
</dbReference>
<feature type="binding site" evidence="4">
    <location>
        <position position="36"/>
    </location>
    <ligand>
        <name>ATP</name>
        <dbReference type="ChEBI" id="CHEBI:30616"/>
    </ligand>
</feature>
<gene>
    <name evidence="7" type="ORF">SBAD_LOCUS3219</name>
</gene>
<feature type="domain" description="Protein kinase" evidence="6">
    <location>
        <begin position="7"/>
        <end position="268"/>
    </location>
</feature>
<evidence type="ECO:0000256" key="3">
    <source>
        <dbReference type="ARBA" id="ARBA00022840"/>
    </source>
</evidence>
<name>A0A183IHX4_9BILA</name>
<keyword evidence="2 4" id="KW-0547">Nucleotide-binding</keyword>
<dbReference type="Pfam" id="PF00069">
    <property type="entry name" value="Pkinase"/>
    <property type="match status" value="1"/>
</dbReference>
<evidence type="ECO:0000313" key="9">
    <source>
        <dbReference type="WBParaSite" id="SBAD_0000337001-mRNA-1"/>
    </source>
</evidence>